<reference evidence="2" key="1">
    <citation type="submission" date="2017-07" db="EMBL/GenBank/DDBJ databases">
        <title>Taro Niue Genome Assembly and Annotation.</title>
        <authorList>
            <person name="Atibalentja N."/>
            <person name="Keating K."/>
            <person name="Fields C.J."/>
        </authorList>
    </citation>
    <scope>NUCLEOTIDE SEQUENCE</scope>
    <source>
        <strain evidence="2">Niue_2</strain>
        <tissue evidence="2">Leaf</tissue>
    </source>
</reference>
<keyword evidence="3" id="KW-1185">Reference proteome</keyword>
<organism evidence="2 3">
    <name type="scientific">Colocasia esculenta</name>
    <name type="common">Wild taro</name>
    <name type="synonym">Arum esculentum</name>
    <dbReference type="NCBI Taxonomy" id="4460"/>
    <lineage>
        <taxon>Eukaryota</taxon>
        <taxon>Viridiplantae</taxon>
        <taxon>Streptophyta</taxon>
        <taxon>Embryophyta</taxon>
        <taxon>Tracheophyta</taxon>
        <taxon>Spermatophyta</taxon>
        <taxon>Magnoliopsida</taxon>
        <taxon>Liliopsida</taxon>
        <taxon>Araceae</taxon>
        <taxon>Aroideae</taxon>
        <taxon>Colocasieae</taxon>
        <taxon>Colocasia</taxon>
    </lineage>
</organism>
<name>A0A843VYE8_COLES</name>
<dbReference type="EMBL" id="NMUH01003127">
    <property type="protein sequence ID" value="MQM03953.1"/>
    <property type="molecule type" value="Genomic_DNA"/>
</dbReference>
<feature type="compositionally biased region" description="Pro residues" evidence="1">
    <location>
        <begin position="53"/>
        <end position="63"/>
    </location>
</feature>
<dbReference type="AlphaFoldDB" id="A0A843VYE8"/>
<dbReference type="Proteomes" id="UP000652761">
    <property type="component" value="Unassembled WGS sequence"/>
</dbReference>
<feature type="region of interest" description="Disordered" evidence="1">
    <location>
        <begin position="1"/>
        <end position="63"/>
    </location>
</feature>
<evidence type="ECO:0000256" key="1">
    <source>
        <dbReference type="SAM" id="MobiDB-lite"/>
    </source>
</evidence>
<gene>
    <name evidence="2" type="ORF">Taro_036743</name>
</gene>
<sequence>MRSRCIITTEGIKRDRSLPQDALKPHKSSRFVPNPPRAPTEITPRSGISLPDSSPPHVPRSSN</sequence>
<protein>
    <submittedName>
        <fullName evidence="2">Uncharacterized protein</fullName>
    </submittedName>
</protein>
<evidence type="ECO:0000313" key="3">
    <source>
        <dbReference type="Proteomes" id="UP000652761"/>
    </source>
</evidence>
<accession>A0A843VYE8</accession>
<proteinExistence type="predicted"/>
<comment type="caution">
    <text evidence="2">The sequence shown here is derived from an EMBL/GenBank/DDBJ whole genome shotgun (WGS) entry which is preliminary data.</text>
</comment>
<evidence type="ECO:0000313" key="2">
    <source>
        <dbReference type="EMBL" id="MQM03953.1"/>
    </source>
</evidence>